<name>A0AA91TR92_NIACI</name>
<proteinExistence type="predicted"/>
<sequence length="125" mass="14592">MTSKQNKMTDAYKYMIKEFYAKDNYYENGVERIILEDEDMIPSIRQFRYWYQKEYNAPEVLKARKGEKRFNKDHRAVLSTSLSEVFGPGSRYQVDATIADCLFSIGSKSQLDYRASCGVFSNGCF</sequence>
<organism evidence="1 2">
    <name type="scientific">Niallia circulans</name>
    <name type="common">Bacillus circulans</name>
    <dbReference type="NCBI Taxonomy" id="1397"/>
    <lineage>
        <taxon>Bacteria</taxon>
        <taxon>Bacillati</taxon>
        <taxon>Bacillota</taxon>
        <taxon>Bacilli</taxon>
        <taxon>Bacillales</taxon>
        <taxon>Bacillaceae</taxon>
        <taxon>Niallia</taxon>
    </lineage>
</organism>
<dbReference type="RefSeq" id="WP_095331389.1">
    <property type="nucleotide sequence ID" value="NZ_NPBQ01000091.1"/>
</dbReference>
<protein>
    <submittedName>
        <fullName evidence="1">Uncharacterized protein</fullName>
    </submittedName>
</protein>
<evidence type="ECO:0000313" key="2">
    <source>
        <dbReference type="Proteomes" id="UP000216961"/>
    </source>
</evidence>
<dbReference type="EMBL" id="NPBQ01000091">
    <property type="protein sequence ID" value="PAD82394.1"/>
    <property type="molecule type" value="Genomic_DNA"/>
</dbReference>
<reference evidence="1 2" key="1">
    <citation type="submission" date="2017-07" db="EMBL/GenBank/DDBJ databases">
        <title>Isolation and whole genome analysis of endospore-forming bacteria from heroin.</title>
        <authorList>
            <person name="Kalinowski J."/>
            <person name="Ahrens B."/>
            <person name="Al-Dilaimi A."/>
            <person name="Winkler A."/>
            <person name="Wibberg D."/>
            <person name="Schleenbecker U."/>
            <person name="Ruckert C."/>
            <person name="Wolfel R."/>
            <person name="Grass G."/>
        </authorList>
    </citation>
    <scope>NUCLEOTIDE SEQUENCE [LARGE SCALE GENOMIC DNA]</scope>
    <source>
        <strain evidence="1 2">7521-2</strain>
    </source>
</reference>
<accession>A0AA91TR92</accession>
<evidence type="ECO:0000313" key="1">
    <source>
        <dbReference type="EMBL" id="PAD82394.1"/>
    </source>
</evidence>
<gene>
    <name evidence="1" type="ORF">CHH57_15010</name>
</gene>
<dbReference type="Proteomes" id="UP000216961">
    <property type="component" value="Unassembled WGS sequence"/>
</dbReference>
<comment type="caution">
    <text evidence="1">The sequence shown here is derived from an EMBL/GenBank/DDBJ whole genome shotgun (WGS) entry which is preliminary data.</text>
</comment>
<dbReference type="AlphaFoldDB" id="A0AA91TR92"/>